<evidence type="ECO:0008006" key="3">
    <source>
        <dbReference type="Google" id="ProtNLM"/>
    </source>
</evidence>
<name>A0A1F7Z7P3_9BACT</name>
<accession>A0A1F7Z7P3</accession>
<dbReference type="InterPro" id="IPR017101">
    <property type="entry name" value="P-loop_ATP/GTP-bd_All4644_prd"/>
</dbReference>
<organism evidence="1 2">
    <name type="scientific">Candidatus Woesebacteria bacterium RIFCSPHIGHO2_02_FULL_39_13</name>
    <dbReference type="NCBI Taxonomy" id="1802505"/>
    <lineage>
        <taxon>Bacteria</taxon>
        <taxon>Candidatus Woeseibacteriota</taxon>
    </lineage>
</organism>
<sequence length="166" mass="19276">MLYIITGLPFSGKSTFAKELVRRYGFERTSVDKMMNKRHLDAPNMTQKDWNLVYSEAYGELESLLKAGKTVVFDGGSLLKSERNTIKSIAEKYGVSWKLIYINTSIEEIAHRRKKNLVSQERDQLSDETMDKAFEMFEEPTPDENYITYDQSVNLDKWIDENIAVK</sequence>
<dbReference type="Gene3D" id="3.40.50.300">
    <property type="entry name" value="P-loop containing nucleotide triphosphate hydrolases"/>
    <property type="match status" value="1"/>
</dbReference>
<protein>
    <recommendedName>
        <fullName evidence="3">ATP-binding protein</fullName>
    </recommendedName>
</protein>
<evidence type="ECO:0000313" key="1">
    <source>
        <dbReference type="EMBL" id="OGM34928.1"/>
    </source>
</evidence>
<gene>
    <name evidence="1" type="ORF">A3D01_06200</name>
</gene>
<dbReference type="InterPro" id="IPR027417">
    <property type="entry name" value="P-loop_NTPase"/>
</dbReference>
<dbReference type="SUPFAM" id="SSF52540">
    <property type="entry name" value="P-loop containing nucleoside triphosphate hydrolases"/>
    <property type="match status" value="1"/>
</dbReference>
<proteinExistence type="predicted"/>
<evidence type="ECO:0000313" key="2">
    <source>
        <dbReference type="Proteomes" id="UP000177169"/>
    </source>
</evidence>
<dbReference type="EMBL" id="MGGR01000001">
    <property type="protein sequence ID" value="OGM34928.1"/>
    <property type="molecule type" value="Genomic_DNA"/>
</dbReference>
<comment type="caution">
    <text evidence="1">The sequence shown here is derived from an EMBL/GenBank/DDBJ whole genome shotgun (WGS) entry which is preliminary data.</text>
</comment>
<dbReference type="Proteomes" id="UP000177169">
    <property type="component" value="Unassembled WGS sequence"/>
</dbReference>
<dbReference type="PIRSF" id="PIRSF037081">
    <property type="entry name" value="P-loop_All4644_prd"/>
    <property type="match status" value="1"/>
</dbReference>
<dbReference type="Pfam" id="PF13671">
    <property type="entry name" value="AAA_33"/>
    <property type="match status" value="1"/>
</dbReference>
<dbReference type="AlphaFoldDB" id="A0A1F7Z7P3"/>
<reference evidence="1 2" key="1">
    <citation type="journal article" date="2016" name="Nat. Commun.">
        <title>Thousands of microbial genomes shed light on interconnected biogeochemical processes in an aquifer system.</title>
        <authorList>
            <person name="Anantharaman K."/>
            <person name="Brown C.T."/>
            <person name="Hug L.A."/>
            <person name="Sharon I."/>
            <person name="Castelle C.J."/>
            <person name="Probst A.J."/>
            <person name="Thomas B.C."/>
            <person name="Singh A."/>
            <person name="Wilkins M.J."/>
            <person name="Karaoz U."/>
            <person name="Brodie E.L."/>
            <person name="Williams K.H."/>
            <person name="Hubbard S.S."/>
            <person name="Banfield J.F."/>
        </authorList>
    </citation>
    <scope>NUCLEOTIDE SEQUENCE [LARGE SCALE GENOMIC DNA]</scope>
</reference>